<dbReference type="PROSITE" id="PS50935">
    <property type="entry name" value="SSB"/>
    <property type="match status" value="1"/>
</dbReference>
<dbReference type="EMBL" id="JADOES010000009">
    <property type="protein sequence ID" value="MBT9315106.1"/>
    <property type="molecule type" value="Genomic_DNA"/>
</dbReference>
<evidence type="ECO:0000256" key="1">
    <source>
        <dbReference type="ARBA" id="ARBA00023125"/>
    </source>
</evidence>
<accession>A0A947DDR0</accession>
<dbReference type="SUPFAM" id="SSF50249">
    <property type="entry name" value="Nucleic acid-binding proteins"/>
    <property type="match status" value="1"/>
</dbReference>
<dbReference type="Gene3D" id="2.40.50.140">
    <property type="entry name" value="Nucleic acid-binding proteins"/>
    <property type="match status" value="1"/>
</dbReference>
<evidence type="ECO:0000313" key="4">
    <source>
        <dbReference type="Proteomes" id="UP000717364"/>
    </source>
</evidence>
<evidence type="ECO:0000313" key="3">
    <source>
        <dbReference type="EMBL" id="MBT9315106.1"/>
    </source>
</evidence>
<name>A0A947DDR0_9CYAN</name>
<comment type="caution">
    <text evidence="3">The sequence shown here is derived from an EMBL/GenBank/DDBJ whole genome shotgun (WGS) entry which is preliminary data.</text>
</comment>
<gene>
    <name evidence="3" type="ORF">IXB50_06680</name>
</gene>
<dbReference type="RefSeq" id="WP_215608172.1">
    <property type="nucleotide sequence ID" value="NZ_JADOES010000009.1"/>
</dbReference>
<protein>
    <submittedName>
        <fullName evidence="3">Single-stranded DNA-binding protein</fullName>
    </submittedName>
</protein>
<proteinExistence type="predicted"/>
<organism evidence="3 4">
    <name type="scientific">Leptothoe spongobia TAU-MAC 1115</name>
    <dbReference type="NCBI Taxonomy" id="1967444"/>
    <lineage>
        <taxon>Bacteria</taxon>
        <taxon>Bacillati</taxon>
        <taxon>Cyanobacteriota</taxon>
        <taxon>Cyanophyceae</taxon>
        <taxon>Nodosilineales</taxon>
        <taxon>Cymatolegaceae</taxon>
        <taxon>Leptothoe</taxon>
        <taxon>Leptothoe spongobia</taxon>
    </lineage>
</organism>
<dbReference type="InterPro" id="IPR012340">
    <property type="entry name" value="NA-bd_OB-fold"/>
</dbReference>
<keyword evidence="1 2" id="KW-0238">DNA-binding</keyword>
<dbReference type="AlphaFoldDB" id="A0A947DDR0"/>
<reference evidence="3" key="2">
    <citation type="journal article" date="2021" name="Mar. Drugs">
        <title>Genome Reduction and Secondary Metabolism of the Marine Sponge-Associated Cyanobacterium Leptothoe.</title>
        <authorList>
            <person name="Konstantinou D."/>
            <person name="Popin R.V."/>
            <person name="Fewer D.P."/>
            <person name="Sivonen K."/>
            <person name="Gkelis S."/>
        </authorList>
    </citation>
    <scope>NUCLEOTIDE SEQUENCE</scope>
    <source>
        <strain evidence="3">TAU-MAC 1115</strain>
    </source>
</reference>
<reference evidence="3" key="1">
    <citation type="submission" date="2020-11" db="EMBL/GenBank/DDBJ databases">
        <authorList>
            <person name="Konstantinou D."/>
            <person name="Gkelis S."/>
            <person name="Popin R."/>
            <person name="Fewer D."/>
            <person name="Sivonen K."/>
        </authorList>
    </citation>
    <scope>NUCLEOTIDE SEQUENCE</scope>
    <source>
        <strain evidence="3">TAU-MAC 1115</strain>
    </source>
</reference>
<dbReference type="InterPro" id="IPR000424">
    <property type="entry name" value="Primosome_PriB/ssb"/>
</dbReference>
<keyword evidence="4" id="KW-1185">Reference proteome</keyword>
<sequence>MSNAILNTWTVRGNLATDVAITTVALDNGRQTKVADATLYVRGLRDRNGSFAMNLNIWEGSAAWRSLSFLKKGSPIICIGSAEPSPYISQADGMPKAGLTMDVIDVDVKSWLDDRYPSQRAAYNIVA</sequence>
<evidence type="ECO:0000256" key="2">
    <source>
        <dbReference type="PROSITE-ProRule" id="PRU00252"/>
    </source>
</evidence>
<dbReference type="Proteomes" id="UP000717364">
    <property type="component" value="Unassembled WGS sequence"/>
</dbReference>
<dbReference type="GO" id="GO:0003697">
    <property type="term" value="F:single-stranded DNA binding"/>
    <property type="evidence" value="ECO:0007669"/>
    <property type="project" value="InterPro"/>
</dbReference>